<gene>
    <name evidence="3" type="ORF">HD600_000415</name>
</gene>
<feature type="region of interest" description="Disordered" evidence="1">
    <location>
        <begin position="41"/>
        <end position="71"/>
    </location>
</feature>
<evidence type="ECO:0000256" key="1">
    <source>
        <dbReference type="SAM" id="MobiDB-lite"/>
    </source>
</evidence>
<keyword evidence="2" id="KW-1133">Transmembrane helix</keyword>
<name>A0A7W9CAI8_9MICO</name>
<dbReference type="Proteomes" id="UP000517712">
    <property type="component" value="Unassembled WGS sequence"/>
</dbReference>
<protein>
    <submittedName>
        <fullName evidence="3">Uncharacterized membrane protein YcjF (UPF0283 family)</fullName>
    </submittedName>
</protein>
<accession>A0A7W9CAI8</accession>
<reference evidence="3 4" key="1">
    <citation type="submission" date="2020-08" db="EMBL/GenBank/DDBJ databases">
        <title>Sequencing the genomes of 1000 actinobacteria strains.</title>
        <authorList>
            <person name="Klenk H.-P."/>
        </authorList>
    </citation>
    <scope>NUCLEOTIDE SEQUENCE [LARGE SCALE GENOMIC DNA]</scope>
    <source>
        <strain evidence="3 4">DSM 24823</strain>
    </source>
</reference>
<dbReference type="EMBL" id="JACHMU010000001">
    <property type="protein sequence ID" value="MBB5741918.1"/>
    <property type="molecule type" value="Genomic_DNA"/>
</dbReference>
<evidence type="ECO:0000256" key="2">
    <source>
        <dbReference type="SAM" id="Phobius"/>
    </source>
</evidence>
<sequence length="143" mass="15478">MTNVPNRPENSRDTEEARTSADEARTDAVIQGLNARVHWPQLPDDALEESTSPPQSASFPQHPQARKPRSGWRTAGIGALGLLGGVLLGVIVQDLLAVIFIRTGTPVLGLVFAVLIPLFAVLGVVTAILIDNRTNRRRQGDRQ</sequence>
<organism evidence="3 4">
    <name type="scientific">Microbacterium ginsengiterrae</name>
    <dbReference type="NCBI Taxonomy" id="546115"/>
    <lineage>
        <taxon>Bacteria</taxon>
        <taxon>Bacillati</taxon>
        <taxon>Actinomycetota</taxon>
        <taxon>Actinomycetes</taxon>
        <taxon>Micrococcales</taxon>
        <taxon>Microbacteriaceae</taxon>
        <taxon>Microbacterium</taxon>
    </lineage>
</organism>
<keyword evidence="2" id="KW-0472">Membrane</keyword>
<comment type="caution">
    <text evidence="3">The sequence shown here is derived from an EMBL/GenBank/DDBJ whole genome shotgun (WGS) entry which is preliminary data.</text>
</comment>
<feature type="compositionally biased region" description="Basic and acidic residues" evidence="1">
    <location>
        <begin position="9"/>
        <end position="25"/>
    </location>
</feature>
<feature type="transmembrane region" description="Helical" evidence="2">
    <location>
        <begin position="107"/>
        <end position="130"/>
    </location>
</feature>
<dbReference type="AlphaFoldDB" id="A0A7W9CAI8"/>
<feature type="compositionally biased region" description="Polar residues" evidence="1">
    <location>
        <begin position="49"/>
        <end position="61"/>
    </location>
</feature>
<evidence type="ECO:0000313" key="4">
    <source>
        <dbReference type="Proteomes" id="UP000517712"/>
    </source>
</evidence>
<keyword evidence="4" id="KW-1185">Reference proteome</keyword>
<feature type="region of interest" description="Disordered" evidence="1">
    <location>
        <begin position="1"/>
        <end position="25"/>
    </location>
</feature>
<proteinExistence type="predicted"/>
<evidence type="ECO:0000313" key="3">
    <source>
        <dbReference type="EMBL" id="MBB5741918.1"/>
    </source>
</evidence>
<feature type="transmembrane region" description="Helical" evidence="2">
    <location>
        <begin position="76"/>
        <end position="101"/>
    </location>
</feature>
<keyword evidence="2" id="KW-0812">Transmembrane</keyword>
<dbReference type="RefSeq" id="WP_184281246.1">
    <property type="nucleotide sequence ID" value="NZ_BAAAPG010000004.1"/>
</dbReference>